<dbReference type="InterPro" id="IPR050789">
    <property type="entry name" value="Diverse_Enzym_Activities"/>
</dbReference>
<dbReference type="InterPro" id="IPR012338">
    <property type="entry name" value="Beta-lactam/transpept-like"/>
</dbReference>
<dbReference type="Pfam" id="PF00144">
    <property type="entry name" value="Beta-lactamase"/>
    <property type="match status" value="1"/>
</dbReference>
<dbReference type="InterPro" id="IPR021860">
    <property type="entry name" value="Peptidase_S12_Pab87-rel_C"/>
</dbReference>
<dbReference type="Proteomes" id="UP000244855">
    <property type="component" value="Unassembled WGS sequence"/>
</dbReference>
<feature type="domain" description="Peptidase S12 Pab87-related C-terminal" evidence="2">
    <location>
        <begin position="327"/>
        <end position="433"/>
    </location>
</feature>
<dbReference type="STRING" id="97972.A0A2V1DJ16"/>
<dbReference type="SUPFAM" id="SSF56601">
    <property type="entry name" value="beta-lactamase/transpeptidase-like"/>
    <property type="match status" value="1"/>
</dbReference>
<dbReference type="AlphaFoldDB" id="A0A2V1DJ16"/>
<reference evidence="3 4" key="1">
    <citation type="journal article" date="2018" name="Sci. Rep.">
        <title>Comparative genomics provides insights into the lifestyle and reveals functional heterogeneity of dark septate endophytic fungi.</title>
        <authorList>
            <person name="Knapp D.G."/>
            <person name="Nemeth J.B."/>
            <person name="Barry K."/>
            <person name="Hainaut M."/>
            <person name="Henrissat B."/>
            <person name="Johnson J."/>
            <person name="Kuo A."/>
            <person name="Lim J.H.P."/>
            <person name="Lipzen A."/>
            <person name="Nolan M."/>
            <person name="Ohm R.A."/>
            <person name="Tamas L."/>
            <person name="Grigoriev I.V."/>
            <person name="Spatafora J.W."/>
            <person name="Nagy L.G."/>
            <person name="Kovacs G.M."/>
        </authorList>
    </citation>
    <scope>NUCLEOTIDE SEQUENCE [LARGE SCALE GENOMIC DNA]</scope>
    <source>
        <strain evidence="3 4">DSE2036</strain>
    </source>
</reference>
<dbReference type="EMBL" id="KZ805432">
    <property type="protein sequence ID" value="PVH97613.1"/>
    <property type="molecule type" value="Genomic_DNA"/>
</dbReference>
<dbReference type="OrthoDB" id="5946976at2759"/>
<dbReference type="Gene3D" id="3.40.710.10">
    <property type="entry name" value="DD-peptidase/beta-lactamase superfamily"/>
    <property type="match status" value="1"/>
</dbReference>
<feature type="domain" description="Beta-lactamase-related" evidence="1">
    <location>
        <begin position="19"/>
        <end position="247"/>
    </location>
</feature>
<protein>
    <submittedName>
        <fullName evidence="3">Beta-lactamase/transpeptidase-like protein</fullName>
    </submittedName>
</protein>
<evidence type="ECO:0000313" key="3">
    <source>
        <dbReference type="EMBL" id="PVH97613.1"/>
    </source>
</evidence>
<evidence type="ECO:0000259" key="2">
    <source>
        <dbReference type="Pfam" id="PF11954"/>
    </source>
</evidence>
<evidence type="ECO:0000259" key="1">
    <source>
        <dbReference type="Pfam" id="PF00144"/>
    </source>
</evidence>
<gene>
    <name evidence="3" type="ORF">DM02DRAFT_567708</name>
</gene>
<sequence>MEKRLDSLLPLIEKLFQLSGSPGLSLGVLHNGTTVFNGNFGRIRASAAAAPTDDTLYNVASITKLMTVGVVVNLISEGLLEWDVPIRHYLPEFGERLDDVGQKATITDLLANRTGLSAQNTFWGVMNEDIFQNRTEIPRVACHLPAYGEFRKTFVYSSWGYGLVTSAIERVTGKPFSACVEKYVFGPLGMKRSTTNIPKVDNVVYKHWVDTEGVAHEFPWSESRGWSDDTGFGGTAGARSSTKELLAATFTGYSGSMVLDPRSQSAIVILVNSLPLFDIADFLGQLLLGTLLGEEVKTDYVQLAESIIGTNKRLYDFYKFELDKKRSDKKTTFPLKKYEGEYWNEGGMICYSVKAQGDAQLLVTIKGSMLSTYKLELWGGDLFCFVPDRLWEVSHSMFPFSSTKSRLFQFNCNDQGVLSFTWHHDPTTGSKPETFIRKTAVHPKL</sequence>
<dbReference type="PANTHER" id="PTHR43283">
    <property type="entry name" value="BETA-LACTAMASE-RELATED"/>
    <property type="match status" value="1"/>
</dbReference>
<dbReference type="Pfam" id="PF11954">
    <property type="entry name" value="DUF3471"/>
    <property type="match status" value="1"/>
</dbReference>
<dbReference type="PANTHER" id="PTHR43283:SF3">
    <property type="entry name" value="BETA-LACTAMASE FAMILY PROTEIN (AFU_ORTHOLOGUE AFUA_5G07500)"/>
    <property type="match status" value="1"/>
</dbReference>
<name>A0A2V1DJ16_9PLEO</name>
<proteinExistence type="predicted"/>
<dbReference type="InterPro" id="IPR001466">
    <property type="entry name" value="Beta-lactam-related"/>
</dbReference>
<organism evidence="3 4">
    <name type="scientific">Periconia macrospinosa</name>
    <dbReference type="NCBI Taxonomy" id="97972"/>
    <lineage>
        <taxon>Eukaryota</taxon>
        <taxon>Fungi</taxon>
        <taxon>Dikarya</taxon>
        <taxon>Ascomycota</taxon>
        <taxon>Pezizomycotina</taxon>
        <taxon>Dothideomycetes</taxon>
        <taxon>Pleosporomycetidae</taxon>
        <taxon>Pleosporales</taxon>
        <taxon>Massarineae</taxon>
        <taxon>Periconiaceae</taxon>
        <taxon>Periconia</taxon>
    </lineage>
</organism>
<accession>A0A2V1DJ16</accession>
<keyword evidence="4" id="KW-1185">Reference proteome</keyword>
<evidence type="ECO:0000313" key="4">
    <source>
        <dbReference type="Proteomes" id="UP000244855"/>
    </source>
</evidence>